<name>A0A6J5NQI1_9CAUD</name>
<reference evidence="5" key="1">
    <citation type="submission" date="2020-04" db="EMBL/GenBank/DDBJ databases">
        <authorList>
            <person name="Chiriac C."/>
            <person name="Salcher M."/>
            <person name="Ghai R."/>
            <person name="Kavagutti S V."/>
        </authorList>
    </citation>
    <scope>NUCLEOTIDE SEQUENCE</scope>
</reference>
<keyword evidence="2 5" id="KW-0489">Methyltransferase</keyword>
<keyword evidence="3" id="KW-0808">Transferase</keyword>
<evidence type="ECO:0000256" key="3">
    <source>
        <dbReference type="ARBA" id="ARBA00022679"/>
    </source>
</evidence>
<dbReference type="InterPro" id="IPR029063">
    <property type="entry name" value="SAM-dependent_MTases_sf"/>
</dbReference>
<feature type="domain" description="DNA methylase N-4/N-6" evidence="4">
    <location>
        <begin position="133"/>
        <end position="193"/>
    </location>
</feature>
<dbReference type="InterPro" id="IPR002941">
    <property type="entry name" value="DNA_methylase_N4/N6"/>
</dbReference>
<sequence>MKPYYEDDLITLYNANCITNSDWTFQADVMVTDPPYGTGKGGYGRAGREIANDLDTKVRDLALQLWADKPYAMFASGKMPSPSFEWDHQLVWDKAVAGMGGKVRYQHELLYVYKYGQIGNGFSVIRVAKELHLTKLHPHAKPSSLMAMIVGAAPEGVIIDPFAGIGGTLIAAKQLGRKVIGYELNPEYCEVIANRAAQGVLI</sequence>
<dbReference type="PRINTS" id="PR00508">
    <property type="entry name" value="S21N4MTFRASE"/>
</dbReference>
<dbReference type="PANTHER" id="PTHR13370:SF3">
    <property type="entry name" value="TRNA (GUANINE(10)-N2)-METHYLTRANSFERASE HOMOLOG"/>
    <property type="match status" value="1"/>
</dbReference>
<dbReference type="PANTHER" id="PTHR13370">
    <property type="entry name" value="RNA METHYLASE-RELATED"/>
    <property type="match status" value="1"/>
</dbReference>
<protein>
    <submittedName>
        <fullName evidence="5">Putative methylase</fullName>
    </submittedName>
</protein>
<evidence type="ECO:0000259" key="4">
    <source>
        <dbReference type="Pfam" id="PF01555"/>
    </source>
</evidence>
<evidence type="ECO:0000256" key="2">
    <source>
        <dbReference type="ARBA" id="ARBA00022603"/>
    </source>
</evidence>
<gene>
    <name evidence="5" type="ORF">UFOVP789_15</name>
</gene>
<dbReference type="GO" id="GO:0003677">
    <property type="term" value="F:DNA binding"/>
    <property type="evidence" value="ECO:0007669"/>
    <property type="project" value="InterPro"/>
</dbReference>
<organism evidence="5">
    <name type="scientific">uncultured Caudovirales phage</name>
    <dbReference type="NCBI Taxonomy" id="2100421"/>
    <lineage>
        <taxon>Viruses</taxon>
        <taxon>Duplodnaviria</taxon>
        <taxon>Heunggongvirae</taxon>
        <taxon>Uroviricota</taxon>
        <taxon>Caudoviricetes</taxon>
        <taxon>Peduoviridae</taxon>
        <taxon>Maltschvirus</taxon>
        <taxon>Maltschvirus maltsch</taxon>
    </lineage>
</organism>
<dbReference type="InterPro" id="IPR001091">
    <property type="entry name" value="RM_Methyltransferase"/>
</dbReference>
<dbReference type="PROSITE" id="PS00092">
    <property type="entry name" value="N6_MTASE"/>
    <property type="match status" value="1"/>
</dbReference>
<dbReference type="Pfam" id="PF01555">
    <property type="entry name" value="N6_N4_Mtase"/>
    <property type="match status" value="1"/>
</dbReference>
<proteinExistence type="inferred from homology"/>
<evidence type="ECO:0000256" key="1">
    <source>
        <dbReference type="ARBA" id="ARBA00006594"/>
    </source>
</evidence>
<dbReference type="InterPro" id="IPR002052">
    <property type="entry name" value="DNA_methylase_N6_adenine_CS"/>
</dbReference>
<dbReference type="GO" id="GO:0032259">
    <property type="term" value="P:methylation"/>
    <property type="evidence" value="ECO:0007669"/>
    <property type="project" value="UniProtKB-KW"/>
</dbReference>
<dbReference type="EMBL" id="LR796726">
    <property type="protein sequence ID" value="CAB4162030.1"/>
    <property type="molecule type" value="Genomic_DNA"/>
</dbReference>
<evidence type="ECO:0000313" key="5">
    <source>
        <dbReference type="EMBL" id="CAB4162030.1"/>
    </source>
</evidence>
<dbReference type="GO" id="GO:0008170">
    <property type="term" value="F:N-methyltransferase activity"/>
    <property type="evidence" value="ECO:0007669"/>
    <property type="project" value="InterPro"/>
</dbReference>
<accession>A0A6J5NQI1</accession>
<dbReference type="SUPFAM" id="SSF53335">
    <property type="entry name" value="S-adenosyl-L-methionine-dependent methyltransferases"/>
    <property type="match status" value="1"/>
</dbReference>
<comment type="similarity">
    <text evidence="1">Belongs to the N(4)/N(6)-methyltransferase family.</text>
</comment>
<dbReference type="Gene3D" id="3.40.50.150">
    <property type="entry name" value="Vaccinia Virus protein VP39"/>
    <property type="match status" value="1"/>
</dbReference>